<keyword evidence="5" id="KW-0648">Protein biosynthesis</keyword>
<reference evidence="8" key="1">
    <citation type="journal article" date="2023" name="Mol. Biol. Evol.">
        <title>Third-Generation Sequencing Reveals the Adaptive Role of the Epigenome in Three Deep-Sea Polychaetes.</title>
        <authorList>
            <person name="Perez M."/>
            <person name="Aroh O."/>
            <person name="Sun Y."/>
            <person name="Lan Y."/>
            <person name="Juniper S.K."/>
            <person name="Young C.R."/>
            <person name="Angers B."/>
            <person name="Qian P.Y."/>
        </authorList>
    </citation>
    <scope>NUCLEOTIDE SEQUENCE</scope>
    <source>
        <strain evidence="8">P08H-3</strain>
    </source>
</reference>
<evidence type="ECO:0000256" key="2">
    <source>
        <dbReference type="ARBA" id="ARBA00022598"/>
    </source>
</evidence>
<dbReference type="InterPro" id="IPR012340">
    <property type="entry name" value="NA-bd_OB-fold"/>
</dbReference>
<accession>A0AAD9MVY9</accession>
<dbReference type="GO" id="GO:0005524">
    <property type="term" value="F:ATP binding"/>
    <property type="evidence" value="ECO:0007669"/>
    <property type="project" value="UniProtKB-KW"/>
</dbReference>
<dbReference type="Proteomes" id="UP001208570">
    <property type="component" value="Unassembled WGS sequence"/>
</dbReference>
<dbReference type="SUPFAM" id="SSF50249">
    <property type="entry name" value="Nucleic acid-binding proteins"/>
    <property type="match status" value="1"/>
</dbReference>
<dbReference type="PANTHER" id="PTHR22594:SF5">
    <property type="entry name" value="ASPARTATE--TRNA LIGASE, MITOCHONDRIAL"/>
    <property type="match status" value="1"/>
</dbReference>
<dbReference type="GO" id="GO:0004815">
    <property type="term" value="F:aspartate-tRNA ligase activity"/>
    <property type="evidence" value="ECO:0007669"/>
    <property type="project" value="TreeGrafter"/>
</dbReference>
<dbReference type="GO" id="GO:0003676">
    <property type="term" value="F:nucleic acid binding"/>
    <property type="evidence" value="ECO:0007669"/>
    <property type="project" value="InterPro"/>
</dbReference>
<dbReference type="InterPro" id="IPR047089">
    <property type="entry name" value="Asp-tRNA-ligase_1_N"/>
</dbReference>
<dbReference type="InterPro" id="IPR004365">
    <property type="entry name" value="NA-bd_OB_tRNA"/>
</dbReference>
<keyword evidence="4" id="KW-0067">ATP-binding</keyword>
<dbReference type="PANTHER" id="PTHR22594">
    <property type="entry name" value="ASPARTYL/LYSYL-TRNA SYNTHETASE"/>
    <property type="match status" value="1"/>
</dbReference>
<dbReference type="InterPro" id="IPR002312">
    <property type="entry name" value="Asp/Asn-tRNA-synth_IIb"/>
</dbReference>
<sequence length="536" mass="60905">MFRSIRVEGSFLRDWNYEASVEASGDAVVFHYICIDRGEAAAQFEELPLVKYSDDPPSRTKKVLCLRFLMQFSFLSEFDQVSLISMTKRTHHCGELRVSDVGKEVTLCGWLQYLRMDGQFIVIKDAHGTTQITVPQHSESNIRDVVNHMPLESVIEVIGIVEKRPDAQDNKNMPTGDVEVIAKDVKLLNPCRKDLPFHTHDFHKVDVIQFNNSGSNSFPQNISIFVNVVDLGHGKRIPENGIPISGSATHSDAEKSQVKIKCDNEDERSTCVTCTVSFVDVETPTLFRRTPGGAREFVVPTHTPGKYYCLPQSPQQFKQLLMVGGIDRYMQIARCYRDEQAKPDRQPEFTQLDIEMSFVNQEDIKRLIEDLLEYCWPDHLPPIERPFPRMTYGQAIAQYGIDKPDTRFDMKLQDITPMLSKLNSTHLFWLSQAVDHYPMTSVQAVNCTQAATHLSNKDLKELNDVAGVFVKDKPEAPSLKCYDDEIPCKQANLLDTDLLVLDVIDDFELSVAVVNACIYYIAGYILSNFKQFTDLD</sequence>
<dbReference type="EMBL" id="JAODUP010000709">
    <property type="protein sequence ID" value="KAK2145014.1"/>
    <property type="molecule type" value="Genomic_DNA"/>
</dbReference>
<dbReference type="Gene3D" id="3.30.930.10">
    <property type="entry name" value="Bira Bifunctional Protein, Domain 2"/>
    <property type="match status" value="1"/>
</dbReference>
<dbReference type="GO" id="GO:0006422">
    <property type="term" value="P:aspartyl-tRNA aminoacylation"/>
    <property type="evidence" value="ECO:0007669"/>
    <property type="project" value="TreeGrafter"/>
</dbReference>
<dbReference type="CDD" id="cd04317">
    <property type="entry name" value="EcAspRS_like_N"/>
    <property type="match status" value="1"/>
</dbReference>
<keyword evidence="2" id="KW-0436">Ligase</keyword>
<evidence type="ECO:0000256" key="1">
    <source>
        <dbReference type="ARBA" id="ARBA00006303"/>
    </source>
</evidence>
<evidence type="ECO:0000256" key="3">
    <source>
        <dbReference type="ARBA" id="ARBA00022741"/>
    </source>
</evidence>
<dbReference type="SUPFAM" id="SSF55681">
    <property type="entry name" value="Class II aaRS and biotin synthetases"/>
    <property type="match status" value="1"/>
</dbReference>
<gene>
    <name evidence="8" type="ORF">LSH36_709g01030</name>
</gene>
<keyword evidence="3" id="KW-0547">Nucleotide-binding</keyword>
<keyword evidence="9" id="KW-1185">Reference proteome</keyword>
<dbReference type="Pfam" id="PF01336">
    <property type="entry name" value="tRNA_anti-codon"/>
    <property type="match status" value="1"/>
</dbReference>
<name>A0AAD9MVY9_9ANNE</name>
<evidence type="ECO:0000256" key="5">
    <source>
        <dbReference type="ARBA" id="ARBA00022917"/>
    </source>
</evidence>
<evidence type="ECO:0000256" key="6">
    <source>
        <dbReference type="ARBA" id="ARBA00023146"/>
    </source>
</evidence>
<proteinExistence type="inferred from homology"/>
<evidence type="ECO:0000259" key="7">
    <source>
        <dbReference type="PROSITE" id="PS50862"/>
    </source>
</evidence>
<evidence type="ECO:0000256" key="4">
    <source>
        <dbReference type="ARBA" id="ARBA00022840"/>
    </source>
</evidence>
<dbReference type="Gene3D" id="3.30.1360.30">
    <property type="entry name" value="GAD-like domain"/>
    <property type="match status" value="1"/>
</dbReference>
<evidence type="ECO:0000313" key="9">
    <source>
        <dbReference type="Proteomes" id="UP001208570"/>
    </source>
</evidence>
<comment type="caution">
    <text evidence="8">The sequence shown here is derived from an EMBL/GenBank/DDBJ whole genome shotgun (WGS) entry which is preliminary data.</text>
</comment>
<protein>
    <recommendedName>
        <fullName evidence="7">Aminoacyl-transfer RNA synthetases class-II family profile domain-containing protein</fullName>
    </recommendedName>
</protein>
<dbReference type="AlphaFoldDB" id="A0AAD9MVY9"/>
<dbReference type="InterPro" id="IPR006195">
    <property type="entry name" value="aa-tRNA-synth_II"/>
</dbReference>
<dbReference type="PRINTS" id="PR01042">
    <property type="entry name" value="TRNASYNTHASP"/>
</dbReference>
<dbReference type="InterPro" id="IPR004364">
    <property type="entry name" value="Aa-tRNA-synt_II"/>
</dbReference>
<dbReference type="GO" id="GO:0005739">
    <property type="term" value="C:mitochondrion"/>
    <property type="evidence" value="ECO:0007669"/>
    <property type="project" value="TreeGrafter"/>
</dbReference>
<dbReference type="InterPro" id="IPR045864">
    <property type="entry name" value="aa-tRNA-synth_II/BPL/LPL"/>
</dbReference>
<organism evidence="8 9">
    <name type="scientific">Paralvinella palmiformis</name>
    <dbReference type="NCBI Taxonomy" id="53620"/>
    <lineage>
        <taxon>Eukaryota</taxon>
        <taxon>Metazoa</taxon>
        <taxon>Spiralia</taxon>
        <taxon>Lophotrochozoa</taxon>
        <taxon>Annelida</taxon>
        <taxon>Polychaeta</taxon>
        <taxon>Sedentaria</taxon>
        <taxon>Canalipalpata</taxon>
        <taxon>Terebellida</taxon>
        <taxon>Terebelliformia</taxon>
        <taxon>Alvinellidae</taxon>
        <taxon>Paralvinella</taxon>
    </lineage>
</organism>
<evidence type="ECO:0000313" key="8">
    <source>
        <dbReference type="EMBL" id="KAK2145014.1"/>
    </source>
</evidence>
<dbReference type="InterPro" id="IPR004115">
    <property type="entry name" value="GAD-like_sf"/>
</dbReference>
<comment type="similarity">
    <text evidence="1">Belongs to the class-II aminoacyl-tRNA synthetase family. Type 1 subfamily.</text>
</comment>
<dbReference type="Gene3D" id="2.40.50.140">
    <property type="entry name" value="Nucleic acid-binding proteins"/>
    <property type="match status" value="1"/>
</dbReference>
<feature type="domain" description="Aminoacyl-transfer RNA synthetases class-II family profile" evidence="7">
    <location>
        <begin position="278"/>
        <end position="373"/>
    </location>
</feature>
<dbReference type="PROSITE" id="PS50862">
    <property type="entry name" value="AA_TRNA_LIGASE_II"/>
    <property type="match status" value="1"/>
</dbReference>
<keyword evidence="6" id="KW-0030">Aminoacyl-tRNA synthetase</keyword>
<dbReference type="Pfam" id="PF00152">
    <property type="entry name" value="tRNA-synt_2"/>
    <property type="match status" value="1"/>
</dbReference>